<keyword evidence="3" id="KW-0479">Metal-binding</keyword>
<dbReference type="GeneID" id="25260523"/>
<keyword evidence="2 9" id="KW-0812">Transmembrane</keyword>
<feature type="transmembrane region" description="Helical" evidence="9">
    <location>
        <begin position="152"/>
        <end position="178"/>
    </location>
</feature>
<keyword evidence="12" id="KW-1185">Reference proteome</keyword>
<dbReference type="GO" id="GO:0016020">
    <property type="term" value="C:membrane"/>
    <property type="evidence" value="ECO:0007669"/>
    <property type="project" value="UniProtKB-SubCell"/>
</dbReference>
<name>A0A098VNP1_9MICR</name>
<proteinExistence type="predicted"/>
<sequence>MEEKSCWICFLSSSEDPASCSDAKWVHPCKCSGSTQWVHEDCLLRWLKSSSRSGNNLFRYGNRRSSDSVSITPSSTTASSSGQRSFFYRLLEDVKMALSRIWPGSLGRVVTISSKLACPQCKTPYLIIQNENSWVLTFLEKINYFGSKTLTMFVYCSLAVGGFSILWVHGTFSLLFMYGIEDYTRMFSEIILNEESLSEENVISTLSALVNYITFTLVAVPMIPLFLIVSVLPISSVRHAISVILMGKLYMFTNVDGSSTDDYQLQPLSWLIPAVYVTYSVARDFLFKKLGISKKIAERQLAATSDAIHDAGEDEGSIVAAVILESDDDSSSDGELEQEQHRLQTDPSLVEEPTQQGPIPDSPVQTTVRTIATIRASITPIISSLFMPFLVPFIRVFFASMGGRFFPVSSLPIIYKNLIAASALIVVKDFFQITYHIERDRLEKSRSVLNYNLSENI</sequence>
<keyword evidence="7 9" id="KW-0472">Membrane</keyword>
<evidence type="ECO:0000256" key="7">
    <source>
        <dbReference type="ARBA" id="ARBA00023136"/>
    </source>
</evidence>
<dbReference type="SUPFAM" id="SSF57850">
    <property type="entry name" value="RING/U-box"/>
    <property type="match status" value="1"/>
</dbReference>
<feature type="compositionally biased region" description="Acidic residues" evidence="8">
    <location>
        <begin position="328"/>
        <end position="337"/>
    </location>
</feature>
<dbReference type="PANTHER" id="PTHR46283">
    <property type="entry name" value="E3 UBIQUITIN-PROTEIN LIGASE MARCH5"/>
    <property type="match status" value="1"/>
</dbReference>
<evidence type="ECO:0000256" key="9">
    <source>
        <dbReference type="SAM" id="Phobius"/>
    </source>
</evidence>
<dbReference type="AlphaFoldDB" id="A0A098VNP1"/>
<dbReference type="GO" id="GO:0008270">
    <property type="term" value="F:zinc ion binding"/>
    <property type="evidence" value="ECO:0007669"/>
    <property type="project" value="UniProtKB-KW"/>
</dbReference>
<evidence type="ECO:0000256" key="6">
    <source>
        <dbReference type="ARBA" id="ARBA00022989"/>
    </source>
</evidence>
<dbReference type="HOGENOM" id="CLU_598619_0_0_1"/>
<dbReference type="Pfam" id="PF12906">
    <property type="entry name" value="RINGv"/>
    <property type="match status" value="1"/>
</dbReference>
<reference evidence="11 12" key="1">
    <citation type="submission" date="2014-04" db="EMBL/GenBank/DDBJ databases">
        <title>A new species of microsporidia sheds light on the evolution of extreme parasitism.</title>
        <authorList>
            <person name="Haag K.L."/>
            <person name="James T.Y."/>
            <person name="Larsson R."/>
            <person name="Schaer T.M."/>
            <person name="Refardt D."/>
            <person name="Pombert J.-F."/>
            <person name="Ebert D."/>
        </authorList>
    </citation>
    <scope>NUCLEOTIDE SEQUENCE [LARGE SCALE GENOMIC DNA]</scope>
    <source>
        <strain evidence="11 12">UGP3</strain>
        <tissue evidence="11">Spores</tissue>
    </source>
</reference>
<evidence type="ECO:0000256" key="2">
    <source>
        <dbReference type="ARBA" id="ARBA00022692"/>
    </source>
</evidence>
<feature type="transmembrane region" description="Helical" evidence="9">
    <location>
        <begin position="209"/>
        <end position="232"/>
    </location>
</feature>
<dbReference type="Gene3D" id="3.30.40.10">
    <property type="entry name" value="Zinc/RING finger domain, C3HC4 (zinc finger)"/>
    <property type="match status" value="1"/>
</dbReference>
<dbReference type="InterPro" id="IPR011016">
    <property type="entry name" value="Znf_RING-CH"/>
</dbReference>
<dbReference type="OrthoDB" id="264354at2759"/>
<feature type="compositionally biased region" description="Polar residues" evidence="8">
    <location>
        <begin position="353"/>
        <end position="363"/>
    </location>
</feature>
<evidence type="ECO:0000313" key="12">
    <source>
        <dbReference type="Proteomes" id="UP000029725"/>
    </source>
</evidence>
<evidence type="ECO:0000256" key="1">
    <source>
        <dbReference type="ARBA" id="ARBA00004141"/>
    </source>
</evidence>
<dbReference type="Proteomes" id="UP000029725">
    <property type="component" value="Unassembled WGS sequence"/>
</dbReference>
<dbReference type="PROSITE" id="PS51292">
    <property type="entry name" value="ZF_RING_CH"/>
    <property type="match status" value="1"/>
</dbReference>
<evidence type="ECO:0000256" key="3">
    <source>
        <dbReference type="ARBA" id="ARBA00022723"/>
    </source>
</evidence>
<feature type="region of interest" description="Disordered" evidence="8">
    <location>
        <begin position="328"/>
        <end position="363"/>
    </location>
</feature>
<comment type="subcellular location">
    <subcellularLocation>
        <location evidence="1">Membrane</location>
        <topology evidence="1">Multi-pass membrane protein</topology>
    </subcellularLocation>
</comment>
<dbReference type="InterPro" id="IPR013083">
    <property type="entry name" value="Znf_RING/FYVE/PHD"/>
</dbReference>
<keyword evidence="6 9" id="KW-1133">Transmembrane helix</keyword>
<evidence type="ECO:0000256" key="5">
    <source>
        <dbReference type="ARBA" id="ARBA00022833"/>
    </source>
</evidence>
<comment type="caution">
    <text evidence="11">The sequence shown here is derived from an EMBL/GenBank/DDBJ whole genome shotgun (WGS) entry which is preliminary data.</text>
</comment>
<gene>
    <name evidence="11" type="ORF">DI09_63p140</name>
</gene>
<feature type="domain" description="RING-CH-type" evidence="10">
    <location>
        <begin position="1"/>
        <end position="68"/>
    </location>
</feature>
<keyword evidence="5" id="KW-0862">Zinc</keyword>
<accession>A0A098VNP1</accession>
<keyword evidence="4" id="KW-0863">Zinc-finger</keyword>
<dbReference type="RefSeq" id="XP_013237017.1">
    <property type="nucleotide sequence ID" value="XM_013381563.1"/>
</dbReference>
<evidence type="ECO:0000259" key="10">
    <source>
        <dbReference type="PROSITE" id="PS51292"/>
    </source>
</evidence>
<dbReference type="EMBL" id="JMKJ01000572">
    <property type="protein sequence ID" value="KGG50590.1"/>
    <property type="molecule type" value="Genomic_DNA"/>
</dbReference>
<protein>
    <recommendedName>
        <fullName evidence="10">RING-CH-type domain-containing protein</fullName>
    </recommendedName>
</protein>
<feature type="transmembrane region" description="Helical" evidence="9">
    <location>
        <begin position="378"/>
        <end position="398"/>
    </location>
</feature>
<dbReference type="VEuPathDB" id="MicrosporidiaDB:DI09_63p140"/>
<evidence type="ECO:0000313" key="11">
    <source>
        <dbReference type="EMBL" id="KGG50590.1"/>
    </source>
</evidence>
<evidence type="ECO:0000256" key="4">
    <source>
        <dbReference type="ARBA" id="ARBA00022771"/>
    </source>
</evidence>
<evidence type="ECO:0000256" key="8">
    <source>
        <dbReference type="SAM" id="MobiDB-lite"/>
    </source>
</evidence>
<organism evidence="11 12">
    <name type="scientific">Mitosporidium daphniae</name>
    <dbReference type="NCBI Taxonomy" id="1485682"/>
    <lineage>
        <taxon>Eukaryota</taxon>
        <taxon>Fungi</taxon>
        <taxon>Fungi incertae sedis</taxon>
        <taxon>Microsporidia</taxon>
        <taxon>Mitosporidium</taxon>
    </lineage>
</organism>
<dbReference type="SMART" id="SM00744">
    <property type="entry name" value="RINGv"/>
    <property type="match status" value="1"/>
</dbReference>